<sequence length="281" mass="30590">MKERIIAPTIFAAGFMAGLSSGIHCLAATDTHVAGNTSATSQPANAKAVGSITSFSARPRTRFQIDDTSYQVQGAGRSWSLSSPDSRTLRFEIRPGDYAWFDSSTVDRSEIASDQMIMSGTSANIAYTFMLEPGVTNTASWFVTAELHNDDEALGPNVHTSPPFAIELAGEHLRIVARHCPTGLNPSNRAGNLKILTLWTDPNPIRRGEFYDIKIQANLDNTSSGHLYVWANGDQVVNYHGPLGYGAPTYWEEGLYRSADATQTVAASFRNLRITTGRDDL</sequence>
<comment type="caution">
    <text evidence="2">The sequence shown here is derived from an EMBL/GenBank/DDBJ whole genome shotgun (WGS) entry which is preliminary data.</text>
</comment>
<feature type="signal peptide" evidence="1">
    <location>
        <begin position="1"/>
        <end position="27"/>
    </location>
</feature>
<name>A0ABS5FGQ9_9BRAD</name>
<evidence type="ECO:0000313" key="3">
    <source>
        <dbReference type="Proteomes" id="UP001315278"/>
    </source>
</evidence>
<dbReference type="Proteomes" id="UP001315278">
    <property type="component" value="Unassembled WGS sequence"/>
</dbReference>
<keyword evidence="2" id="KW-0456">Lyase</keyword>
<protein>
    <submittedName>
        <fullName evidence="2">Heparin lyase I family protein</fullName>
    </submittedName>
</protein>
<organism evidence="2 3">
    <name type="scientific">Bradyrhizobium jicamae</name>
    <dbReference type="NCBI Taxonomy" id="280332"/>
    <lineage>
        <taxon>Bacteria</taxon>
        <taxon>Pseudomonadati</taxon>
        <taxon>Pseudomonadota</taxon>
        <taxon>Alphaproteobacteria</taxon>
        <taxon>Hyphomicrobiales</taxon>
        <taxon>Nitrobacteraceae</taxon>
        <taxon>Bradyrhizobium</taxon>
    </lineage>
</organism>
<feature type="chain" id="PRO_5047527855" evidence="1">
    <location>
        <begin position="28"/>
        <end position="281"/>
    </location>
</feature>
<evidence type="ECO:0000256" key="1">
    <source>
        <dbReference type="SAM" id="SignalP"/>
    </source>
</evidence>
<dbReference type="Pfam" id="PF14099">
    <property type="entry name" value="Polysacc_lyase"/>
    <property type="match status" value="1"/>
</dbReference>
<dbReference type="GO" id="GO:0016829">
    <property type="term" value="F:lyase activity"/>
    <property type="evidence" value="ECO:0007669"/>
    <property type="project" value="UniProtKB-KW"/>
</dbReference>
<reference evidence="3" key="1">
    <citation type="journal article" date="2021" name="ISME J.">
        <title>Evolutionary origin and ecological implication of a unique nif island in free-living Bradyrhizobium lineages.</title>
        <authorList>
            <person name="Tao J."/>
        </authorList>
    </citation>
    <scope>NUCLEOTIDE SEQUENCE [LARGE SCALE GENOMIC DNA]</scope>
    <source>
        <strain evidence="3">SZCCT0434</strain>
    </source>
</reference>
<dbReference type="Gene3D" id="2.60.120.200">
    <property type="match status" value="1"/>
</dbReference>
<keyword evidence="1" id="KW-0732">Signal</keyword>
<keyword evidence="3" id="KW-1185">Reference proteome</keyword>
<accession>A0ABS5FGQ9</accession>
<dbReference type="EMBL" id="JAFCJH010000009">
    <property type="protein sequence ID" value="MBR0795974.1"/>
    <property type="molecule type" value="Genomic_DNA"/>
</dbReference>
<dbReference type="RefSeq" id="WP_212492583.1">
    <property type="nucleotide sequence ID" value="NZ_JAFCJH010000009.1"/>
</dbReference>
<evidence type="ECO:0000313" key="2">
    <source>
        <dbReference type="EMBL" id="MBR0795974.1"/>
    </source>
</evidence>
<dbReference type="InterPro" id="IPR025975">
    <property type="entry name" value="Polysacc_lyase"/>
</dbReference>
<gene>
    <name evidence="2" type="ORF">JQ615_11285</name>
</gene>
<proteinExistence type="predicted"/>